<dbReference type="AlphaFoldDB" id="A0A6J7Q1X2"/>
<dbReference type="EMBL" id="CAFBOZ010000159">
    <property type="protein sequence ID" value="CAB5009583.1"/>
    <property type="molecule type" value="Genomic_DNA"/>
</dbReference>
<protein>
    <submittedName>
        <fullName evidence="1">Unannotated protein</fullName>
    </submittedName>
</protein>
<name>A0A6J7Q1X2_9ZZZZ</name>
<organism evidence="1">
    <name type="scientific">freshwater metagenome</name>
    <dbReference type="NCBI Taxonomy" id="449393"/>
    <lineage>
        <taxon>unclassified sequences</taxon>
        <taxon>metagenomes</taxon>
        <taxon>ecological metagenomes</taxon>
    </lineage>
</organism>
<evidence type="ECO:0000313" key="1">
    <source>
        <dbReference type="EMBL" id="CAB5009583.1"/>
    </source>
</evidence>
<gene>
    <name evidence="1" type="ORF">UFOPK3992_01154</name>
</gene>
<proteinExistence type="predicted"/>
<reference evidence="1" key="1">
    <citation type="submission" date="2020-05" db="EMBL/GenBank/DDBJ databases">
        <authorList>
            <person name="Chiriac C."/>
            <person name="Salcher M."/>
            <person name="Ghai R."/>
            <person name="Kavagutti S V."/>
        </authorList>
    </citation>
    <scope>NUCLEOTIDE SEQUENCE</scope>
</reference>
<accession>A0A6J7Q1X2</accession>
<sequence>MGRPMVMGSVFAGAEDEAGADDAAVVSAAEGAAELDVVDELEPPQAASTSAVVVRTPAVASRRELFMGPPGECGRDRPQIHRIRHWATRDYR</sequence>